<protein>
    <submittedName>
        <fullName evidence="3">Caleosin-related</fullName>
    </submittedName>
</protein>
<dbReference type="GO" id="GO:0005509">
    <property type="term" value="F:calcium ion binding"/>
    <property type="evidence" value="ECO:0007669"/>
    <property type="project" value="TreeGrafter"/>
</dbReference>
<dbReference type="PANTHER" id="PTHR31495:SF1">
    <property type="entry name" value="INACTIVE PEROXYGENASE-LIKE PROTEIN-RELATED"/>
    <property type="match status" value="1"/>
</dbReference>
<feature type="region of interest" description="Disordered" evidence="2">
    <location>
        <begin position="1"/>
        <end position="27"/>
    </location>
</feature>
<keyword evidence="4" id="KW-1185">Reference proteome</keyword>
<name>A0AAN8VAY7_9MAGN</name>
<proteinExistence type="inferred from homology"/>
<dbReference type="Proteomes" id="UP001370490">
    <property type="component" value="Unassembled WGS sequence"/>
</dbReference>
<dbReference type="InterPro" id="IPR007736">
    <property type="entry name" value="Caleosin-related"/>
</dbReference>
<accession>A0AAN8VAY7</accession>
<evidence type="ECO:0000313" key="4">
    <source>
        <dbReference type="Proteomes" id="UP001370490"/>
    </source>
</evidence>
<dbReference type="Pfam" id="PF05042">
    <property type="entry name" value="Caleosin"/>
    <property type="match status" value="1"/>
</dbReference>
<reference evidence="3 4" key="1">
    <citation type="submission" date="2023-12" db="EMBL/GenBank/DDBJ databases">
        <title>A high-quality genome assembly for Dillenia turbinata (Dilleniales).</title>
        <authorList>
            <person name="Chanderbali A."/>
        </authorList>
    </citation>
    <scope>NUCLEOTIDE SEQUENCE [LARGE SCALE GENOMIC DNA]</scope>
    <source>
        <strain evidence="3">LSX21</strain>
        <tissue evidence="3">Leaf</tissue>
    </source>
</reference>
<dbReference type="EMBL" id="JBAMMX010000011">
    <property type="protein sequence ID" value="KAK6931628.1"/>
    <property type="molecule type" value="Genomic_DNA"/>
</dbReference>
<evidence type="ECO:0000256" key="2">
    <source>
        <dbReference type="SAM" id="MobiDB-lite"/>
    </source>
</evidence>
<organism evidence="3 4">
    <name type="scientific">Dillenia turbinata</name>
    <dbReference type="NCBI Taxonomy" id="194707"/>
    <lineage>
        <taxon>Eukaryota</taxon>
        <taxon>Viridiplantae</taxon>
        <taxon>Streptophyta</taxon>
        <taxon>Embryophyta</taxon>
        <taxon>Tracheophyta</taxon>
        <taxon>Spermatophyta</taxon>
        <taxon>Magnoliopsida</taxon>
        <taxon>eudicotyledons</taxon>
        <taxon>Gunneridae</taxon>
        <taxon>Pentapetalae</taxon>
        <taxon>Dilleniales</taxon>
        <taxon>Dilleniaceae</taxon>
        <taxon>Dillenia</taxon>
    </lineage>
</organism>
<feature type="compositionally biased region" description="Polar residues" evidence="2">
    <location>
        <begin position="17"/>
        <end position="27"/>
    </location>
</feature>
<comment type="similarity">
    <text evidence="1">Belongs to the caleosin family.</text>
</comment>
<dbReference type="AlphaFoldDB" id="A0AAN8VAY7"/>
<gene>
    <name evidence="3" type="ORF">RJ641_003421</name>
</gene>
<evidence type="ECO:0000256" key="1">
    <source>
        <dbReference type="ARBA" id="ARBA00006765"/>
    </source>
</evidence>
<comment type="caution">
    <text evidence="3">The sequence shown here is derived from an EMBL/GenBank/DDBJ whole genome shotgun (WGS) entry which is preliminary data.</text>
</comment>
<sequence>MASSASSSSSDDDTKAPSKTNQYDGVPTDQNVLAKHVAFFDKNHDGIVYPWETFQGFREIGAGLLLSIASGFVINIGLSQKTRPGKFPSLLFPIEIKNIQKAKHGSDSGVYDSEGRFVPEKFEQIFARHARTNANALTGDELKEMIKSNREPKNYTGWFAGYVEWKILYDLCKDQNGLLQKDTIRAVYDGSLFDKMAKERAAAKAKKN</sequence>
<evidence type="ECO:0000313" key="3">
    <source>
        <dbReference type="EMBL" id="KAK6931628.1"/>
    </source>
</evidence>
<dbReference type="GO" id="GO:0004497">
    <property type="term" value="F:monooxygenase activity"/>
    <property type="evidence" value="ECO:0007669"/>
    <property type="project" value="TreeGrafter"/>
</dbReference>
<dbReference type="PANTHER" id="PTHR31495">
    <property type="entry name" value="PEROXYGENASE 3-RELATED"/>
    <property type="match status" value="1"/>
</dbReference>